<evidence type="ECO:0000256" key="2">
    <source>
        <dbReference type="ARBA" id="ARBA00023315"/>
    </source>
</evidence>
<dbReference type="SUPFAM" id="SSF55729">
    <property type="entry name" value="Acyl-CoA N-acyltransferases (Nat)"/>
    <property type="match status" value="1"/>
</dbReference>
<comment type="caution">
    <text evidence="4">The sequence shown here is derived from an EMBL/GenBank/DDBJ whole genome shotgun (WGS) entry which is preliminary data.</text>
</comment>
<dbReference type="GO" id="GO:0008080">
    <property type="term" value="F:N-acetyltransferase activity"/>
    <property type="evidence" value="ECO:0007669"/>
    <property type="project" value="TreeGrafter"/>
</dbReference>
<dbReference type="PANTHER" id="PTHR10545:SF42">
    <property type="entry name" value="ACETYLTRANSFERASE"/>
    <property type="match status" value="1"/>
</dbReference>
<dbReference type="InterPro" id="IPR000182">
    <property type="entry name" value="GNAT_dom"/>
</dbReference>
<dbReference type="RefSeq" id="WP_039402559.1">
    <property type="nucleotide sequence ID" value="NZ_JTDK01000018.1"/>
</dbReference>
<reference evidence="4 5" key="1">
    <citation type="submission" date="2014-11" db="EMBL/GenBank/DDBJ databases">
        <title>Genome sequence of Microbacterium mangrovi MUSC 115(T).</title>
        <authorList>
            <person name="Lee L.-H."/>
        </authorList>
    </citation>
    <scope>NUCLEOTIDE SEQUENCE [LARGE SCALE GENOMIC DNA]</scope>
    <source>
        <strain evidence="4 5">MUSC 115</strain>
    </source>
</reference>
<dbReference type="InterPro" id="IPR016181">
    <property type="entry name" value="Acyl_CoA_acyltransferase"/>
</dbReference>
<dbReference type="PROSITE" id="PS51186">
    <property type="entry name" value="GNAT"/>
    <property type="match status" value="1"/>
</dbReference>
<keyword evidence="1 4" id="KW-0808">Transferase</keyword>
<dbReference type="Proteomes" id="UP000031030">
    <property type="component" value="Unassembled WGS sequence"/>
</dbReference>
<dbReference type="Pfam" id="PF00583">
    <property type="entry name" value="Acetyltransf_1"/>
    <property type="match status" value="1"/>
</dbReference>
<evidence type="ECO:0000313" key="4">
    <source>
        <dbReference type="EMBL" id="KHK95873.1"/>
    </source>
</evidence>
<dbReference type="PANTHER" id="PTHR10545">
    <property type="entry name" value="DIAMINE N-ACETYLTRANSFERASE"/>
    <property type="match status" value="1"/>
</dbReference>
<dbReference type="EMBL" id="JTDK01000018">
    <property type="protein sequence ID" value="KHK95873.1"/>
    <property type="molecule type" value="Genomic_DNA"/>
</dbReference>
<accession>A0A0B2A2S4</accession>
<sequence>MDISVRRVAASDEAEWARLYAGYRAFYRLPEDPTVVASTWAWVRDEQWQMTGLVAEGDGRLVGLANLRWFARPSAGRIGLYLDDLFTAPESRGAGAATALLREASRMAAERDAQVVRWITASDNATARRLYDRHATATAWVTYDMAPAL</sequence>
<feature type="domain" description="N-acetyltransferase" evidence="3">
    <location>
        <begin position="3"/>
        <end position="149"/>
    </location>
</feature>
<dbReference type="InterPro" id="IPR051016">
    <property type="entry name" value="Diverse_Substrate_AcTransf"/>
</dbReference>
<keyword evidence="5" id="KW-1185">Reference proteome</keyword>
<keyword evidence="2" id="KW-0012">Acyltransferase</keyword>
<evidence type="ECO:0000259" key="3">
    <source>
        <dbReference type="PROSITE" id="PS51186"/>
    </source>
</evidence>
<gene>
    <name evidence="4" type="ORF">LK09_17810</name>
</gene>
<dbReference type="CDD" id="cd04301">
    <property type="entry name" value="NAT_SF"/>
    <property type="match status" value="1"/>
</dbReference>
<organism evidence="4 5">
    <name type="scientific">Microbacterium mangrovi</name>
    <dbReference type="NCBI Taxonomy" id="1348253"/>
    <lineage>
        <taxon>Bacteria</taxon>
        <taxon>Bacillati</taxon>
        <taxon>Actinomycetota</taxon>
        <taxon>Actinomycetes</taxon>
        <taxon>Micrococcales</taxon>
        <taxon>Microbacteriaceae</taxon>
        <taxon>Microbacterium</taxon>
    </lineage>
</organism>
<name>A0A0B2A2S4_9MICO</name>
<protein>
    <submittedName>
        <fullName evidence="4">Acetyltransferase</fullName>
    </submittedName>
</protein>
<proteinExistence type="predicted"/>
<dbReference type="OrthoDB" id="9805924at2"/>
<dbReference type="STRING" id="1348253.LK09_17810"/>
<dbReference type="Gene3D" id="3.40.630.30">
    <property type="match status" value="1"/>
</dbReference>
<evidence type="ECO:0000256" key="1">
    <source>
        <dbReference type="ARBA" id="ARBA00022679"/>
    </source>
</evidence>
<evidence type="ECO:0000313" key="5">
    <source>
        <dbReference type="Proteomes" id="UP000031030"/>
    </source>
</evidence>
<dbReference type="AlphaFoldDB" id="A0A0B2A2S4"/>